<organism evidence="2 3">
    <name type="scientific">Streptomyces griseoluteus</name>
    <dbReference type="NCBI Taxonomy" id="29306"/>
    <lineage>
        <taxon>Bacteria</taxon>
        <taxon>Bacillati</taxon>
        <taxon>Actinomycetota</taxon>
        <taxon>Actinomycetes</taxon>
        <taxon>Kitasatosporales</taxon>
        <taxon>Streptomycetaceae</taxon>
        <taxon>Streptomyces</taxon>
    </lineage>
</organism>
<dbReference type="InterPro" id="IPR041261">
    <property type="entry name" value="R2K_2"/>
</dbReference>
<name>A0A4Z1DDA1_STRGP</name>
<dbReference type="Pfam" id="PF18299">
    <property type="entry name" value="R2K_2"/>
    <property type="match status" value="1"/>
</dbReference>
<proteinExistence type="predicted"/>
<evidence type="ECO:0000313" key="2">
    <source>
        <dbReference type="EMBL" id="TGN80282.1"/>
    </source>
</evidence>
<gene>
    <name evidence="2" type="ORF">E5082_23095</name>
</gene>
<dbReference type="AlphaFoldDB" id="A0A4Z1DDA1"/>
<dbReference type="EMBL" id="SRRU01000008">
    <property type="protein sequence ID" value="TGN80282.1"/>
    <property type="molecule type" value="Genomic_DNA"/>
</dbReference>
<feature type="domain" description="ATP-grasp" evidence="1">
    <location>
        <begin position="94"/>
        <end position="249"/>
    </location>
</feature>
<sequence>MPVDCRAGSVASSSTVKKQGFLALAPQYTTTSELLSASARRRGMEVEVLGGAATGRRGAHYYGGPGFAARVVDDLEVALLEPSDAWLATLPYEYTGRHIAMSTLSEARRLSRPAFVKPPREKSFPAAVYPAGADLPPGPDAPVLISDVVTWAAEFRLYVLDGEVRTGSQYTTFGRLDPEPLEGHRHEAAVRAFAAELLSVCGAGLPSAVVVDVGLLAAPESGAEWAVVEANMAWFSNCYAADPDRALDVVLRSAGPRTALAERDRRFCRDIEVLRSQPSCSARPTMTPSGPRR</sequence>
<comment type="caution">
    <text evidence="2">The sequence shown here is derived from an EMBL/GenBank/DDBJ whole genome shotgun (WGS) entry which is preliminary data.</text>
</comment>
<dbReference type="Proteomes" id="UP000298513">
    <property type="component" value="Unassembled WGS sequence"/>
</dbReference>
<accession>A0A4Z1DDA1</accession>
<evidence type="ECO:0000313" key="3">
    <source>
        <dbReference type="Proteomes" id="UP000298513"/>
    </source>
</evidence>
<reference evidence="2 3" key="1">
    <citation type="submission" date="2019-04" db="EMBL/GenBank/DDBJ databases">
        <title>Streptomyces sp. nov. Bv016 isolated from bark of Buahinia variegata.</title>
        <authorList>
            <person name="Kanchanasin P."/>
            <person name="Tanasupawat S."/>
            <person name="Yuki M."/>
            <person name="Kudo T."/>
        </authorList>
    </citation>
    <scope>NUCLEOTIDE SEQUENCE [LARGE SCALE GENOMIC DNA]</scope>
    <source>
        <strain evidence="2 3">JCM 4765</strain>
    </source>
</reference>
<keyword evidence="3" id="KW-1185">Reference proteome</keyword>
<evidence type="ECO:0000259" key="1">
    <source>
        <dbReference type="Pfam" id="PF18299"/>
    </source>
</evidence>
<protein>
    <submittedName>
        <fullName evidence="2">DUF4343 domain-containing protein</fullName>
    </submittedName>
</protein>